<reference evidence="11" key="1">
    <citation type="submission" date="2021-03" db="EMBL/GenBank/DDBJ databases">
        <title>Draft genome sequence of rust myrtle Austropuccinia psidii MF-1, a brazilian biotype.</title>
        <authorList>
            <person name="Quecine M.C."/>
            <person name="Pachon D.M.R."/>
            <person name="Bonatelli M.L."/>
            <person name="Correr F.H."/>
            <person name="Franceschini L.M."/>
            <person name="Leite T.F."/>
            <person name="Margarido G.R.A."/>
            <person name="Almeida C.A."/>
            <person name="Ferrarezi J.A."/>
            <person name="Labate C.A."/>
        </authorList>
    </citation>
    <scope>NUCLEOTIDE SEQUENCE</scope>
    <source>
        <strain evidence="11">MF-1</strain>
    </source>
</reference>
<evidence type="ECO:0000256" key="5">
    <source>
        <dbReference type="ARBA" id="ARBA00022801"/>
    </source>
</evidence>
<gene>
    <name evidence="11" type="ORF">O181_060526</name>
</gene>
<sequence>MVGNTTLSVDQKEEKEHCSLDSDANYLPSESISAIDYQDRETLYLDTGCGSPVLFAPKGPVNLISVSQLVNHGIKPHYKNDNFLIKQGNSIIATFTQDGNLYSNQNQSCVNLVEIKEGRDWHTLMGHPNDKYLEHSLTQLGITECFTSSKDCEICLKSKIQRTTHKGSLPQTSLPFFKLHSDTLEISPPTKRGYRYILVLIDDYTRFNHIYLIHSKDQLENMIISYFTEIKKGKYNSSILPLRSRWRILIH</sequence>
<dbReference type="SUPFAM" id="SSF53098">
    <property type="entry name" value="Ribonuclease H-like"/>
    <property type="match status" value="1"/>
</dbReference>
<name>A0A9Q3HWQ0_9BASI</name>
<keyword evidence="9" id="KW-0808">Transferase</keyword>
<dbReference type="InterPro" id="IPR036397">
    <property type="entry name" value="RNaseH_sf"/>
</dbReference>
<dbReference type="GO" id="GO:0006310">
    <property type="term" value="P:DNA recombination"/>
    <property type="evidence" value="ECO:0007669"/>
    <property type="project" value="UniProtKB-KW"/>
</dbReference>
<dbReference type="GO" id="GO:0003887">
    <property type="term" value="F:DNA-directed DNA polymerase activity"/>
    <property type="evidence" value="ECO:0007669"/>
    <property type="project" value="UniProtKB-KW"/>
</dbReference>
<dbReference type="Proteomes" id="UP000765509">
    <property type="component" value="Unassembled WGS sequence"/>
</dbReference>
<dbReference type="EMBL" id="AVOT02028352">
    <property type="protein sequence ID" value="MBW0520811.1"/>
    <property type="molecule type" value="Genomic_DNA"/>
</dbReference>
<keyword evidence="7" id="KW-0229">DNA integration</keyword>
<evidence type="ECO:0000256" key="6">
    <source>
        <dbReference type="ARBA" id="ARBA00022842"/>
    </source>
</evidence>
<comment type="caution">
    <text evidence="11">The sequence shown here is derived from an EMBL/GenBank/DDBJ whole genome shotgun (WGS) entry which is preliminary data.</text>
</comment>
<dbReference type="GO" id="GO:0046872">
    <property type="term" value="F:metal ion binding"/>
    <property type="evidence" value="ECO:0007669"/>
    <property type="project" value="UniProtKB-KW"/>
</dbReference>
<keyword evidence="2" id="KW-0540">Nuclease</keyword>
<evidence type="ECO:0000256" key="4">
    <source>
        <dbReference type="ARBA" id="ARBA00022759"/>
    </source>
</evidence>
<dbReference type="GO" id="GO:0004519">
    <property type="term" value="F:endonuclease activity"/>
    <property type="evidence" value="ECO:0007669"/>
    <property type="project" value="UniProtKB-KW"/>
</dbReference>
<keyword evidence="6" id="KW-0460">Magnesium</keyword>
<evidence type="ECO:0008006" key="13">
    <source>
        <dbReference type="Google" id="ProtNLM"/>
    </source>
</evidence>
<keyword evidence="4" id="KW-0255">Endonuclease</keyword>
<dbReference type="PANTHER" id="PTHR42648">
    <property type="entry name" value="TRANSPOSASE, PUTATIVE-RELATED"/>
    <property type="match status" value="1"/>
</dbReference>
<keyword evidence="1" id="KW-0548">Nucleotidyltransferase</keyword>
<dbReference type="Gene3D" id="3.30.420.10">
    <property type="entry name" value="Ribonuclease H-like superfamily/Ribonuclease H"/>
    <property type="match status" value="1"/>
</dbReference>
<dbReference type="PANTHER" id="PTHR42648:SF11">
    <property type="entry name" value="TRANSPOSON TY4-P GAG-POL POLYPROTEIN"/>
    <property type="match status" value="1"/>
</dbReference>
<evidence type="ECO:0000256" key="8">
    <source>
        <dbReference type="ARBA" id="ARBA00022918"/>
    </source>
</evidence>
<protein>
    <recommendedName>
        <fullName evidence="13">Integrase catalytic domain-containing protein</fullName>
    </recommendedName>
</protein>
<dbReference type="GO" id="GO:0003964">
    <property type="term" value="F:RNA-directed DNA polymerase activity"/>
    <property type="evidence" value="ECO:0007669"/>
    <property type="project" value="UniProtKB-KW"/>
</dbReference>
<evidence type="ECO:0000256" key="9">
    <source>
        <dbReference type="ARBA" id="ARBA00022932"/>
    </source>
</evidence>
<dbReference type="OrthoDB" id="2506384at2759"/>
<keyword evidence="3" id="KW-0479">Metal-binding</keyword>
<accession>A0A9Q3HWQ0</accession>
<keyword evidence="12" id="KW-1185">Reference proteome</keyword>
<evidence type="ECO:0000256" key="7">
    <source>
        <dbReference type="ARBA" id="ARBA00022908"/>
    </source>
</evidence>
<dbReference type="AlphaFoldDB" id="A0A9Q3HWQ0"/>
<proteinExistence type="predicted"/>
<dbReference type="GO" id="GO:0016787">
    <property type="term" value="F:hydrolase activity"/>
    <property type="evidence" value="ECO:0007669"/>
    <property type="project" value="UniProtKB-KW"/>
</dbReference>
<evidence type="ECO:0000256" key="10">
    <source>
        <dbReference type="ARBA" id="ARBA00023172"/>
    </source>
</evidence>
<evidence type="ECO:0000313" key="12">
    <source>
        <dbReference type="Proteomes" id="UP000765509"/>
    </source>
</evidence>
<dbReference type="GO" id="GO:0003676">
    <property type="term" value="F:nucleic acid binding"/>
    <property type="evidence" value="ECO:0007669"/>
    <property type="project" value="InterPro"/>
</dbReference>
<keyword evidence="8" id="KW-0695">RNA-directed DNA polymerase</keyword>
<keyword evidence="5" id="KW-0378">Hydrolase</keyword>
<organism evidence="11 12">
    <name type="scientific">Austropuccinia psidii MF-1</name>
    <dbReference type="NCBI Taxonomy" id="1389203"/>
    <lineage>
        <taxon>Eukaryota</taxon>
        <taxon>Fungi</taxon>
        <taxon>Dikarya</taxon>
        <taxon>Basidiomycota</taxon>
        <taxon>Pucciniomycotina</taxon>
        <taxon>Pucciniomycetes</taxon>
        <taxon>Pucciniales</taxon>
        <taxon>Sphaerophragmiaceae</taxon>
        <taxon>Austropuccinia</taxon>
    </lineage>
</organism>
<dbReference type="InterPro" id="IPR039537">
    <property type="entry name" value="Retrotran_Ty1/copia-like"/>
</dbReference>
<keyword evidence="9" id="KW-0239">DNA-directed DNA polymerase</keyword>
<evidence type="ECO:0000256" key="1">
    <source>
        <dbReference type="ARBA" id="ARBA00022695"/>
    </source>
</evidence>
<keyword evidence="10" id="KW-0233">DNA recombination</keyword>
<dbReference type="GO" id="GO:0015074">
    <property type="term" value="P:DNA integration"/>
    <property type="evidence" value="ECO:0007669"/>
    <property type="project" value="UniProtKB-KW"/>
</dbReference>
<evidence type="ECO:0000256" key="2">
    <source>
        <dbReference type="ARBA" id="ARBA00022722"/>
    </source>
</evidence>
<evidence type="ECO:0000256" key="3">
    <source>
        <dbReference type="ARBA" id="ARBA00022723"/>
    </source>
</evidence>
<dbReference type="InterPro" id="IPR012337">
    <property type="entry name" value="RNaseH-like_sf"/>
</dbReference>
<evidence type="ECO:0000313" key="11">
    <source>
        <dbReference type="EMBL" id="MBW0520811.1"/>
    </source>
</evidence>